<feature type="transmembrane region" description="Helical" evidence="9">
    <location>
        <begin position="54"/>
        <end position="72"/>
    </location>
</feature>
<evidence type="ECO:0000256" key="9">
    <source>
        <dbReference type="SAM" id="Phobius"/>
    </source>
</evidence>
<reference evidence="10" key="1">
    <citation type="submission" date="2021-02" db="EMBL/GenBank/DDBJ databases">
        <title>Comparative genomics reveals that relaxation of natural selection precedes convergent phenotypic evolution of cavefish.</title>
        <authorList>
            <person name="Peng Z."/>
        </authorList>
    </citation>
    <scope>NUCLEOTIDE SEQUENCE</scope>
    <source>
        <tissue evidence="10">Muscle</tissue>
    </source>
</reference>
<comment type="similarity">
    <text evidence="2">Belongs to the CALHM family.</text>
</comment>
<sequence>MSFMQDLFLKFFNFLLNMDAFSKSILFSLFLCVVEKIIGFTFTCPCKHFLNQQIITSIFFGPFLSSFVVMFIRLRPFRYPYFEVEDRRSATPTDAEESQRSNEAKAPRNCPEAFAYCLIPPFFWITFLLLDGDYVACASTTWDGKYVKDQDLDRMWCQPMDRYMNDSEHRHAFQGYISTSQSAGYVLLGVFSVVIAVLVGIYDCFKSGKAKFCRGKHQDTQQGQQEARGGECELEPLVA</sequence>
<dbReference type="GO" id="GO:1904669">
    <property type="term" value="P:ATP export"/>
    <property type="evidence" value="ECO:0007669"/>
    <property type="project" value="UniProtKB-ARBA"/>
</dbReference>
<comment type="subcellular location">
    <subcellularLocation>
        <location evidence="1">Membrane</location>
        <topology evidence="1">Multi-pass membrane protein</topology>
    </subcellularLocation>
</comment>
<evidence type="ECO:0000256" key="5">
    <source>
        <dbReference type="ARBA" id="ARBA00022989"/>
    </source>
</evidence>
<evidence type="ECO:0000313" key="11">
    <source>
        <dbReference type="Proteomes" id="UP001059041"/>
    </source>
</evidence>
<dbReference type="Pfam" id="PF14798">
    <property type="entry name" value="Ca_hom_mod"/>
    <property type="match status" value="1"/>
</dbReference>
<keyword evidence="7 9" id="KW-0472">Membrane</keyword>
<feature type="transmembrane region" description="Helical" evidence="9">
    <location>
        <begin position="20"/>
        <end position="42"/>
    </location>
</feature>
<keyword evidence="5 9" id="KW-1133">Transmembrane helix</keyword>
<dbReference type="PANTHER" id="PTHR32261:SF4">
    <property type="entry name" value="CALCIUM HOMEOSTASIS MODULATOR PROTEIN 6"/>
    <property type="match status" value="1"/>
</dbReference>
<keyword evidence="8" id="KW-0407">Ion channel</keyword>
<keyword evidence="3" id="KW-0813">Transport</keyword>
<evidence type="ECO:0000256" key="7">
    <source>
        <dbReference type="ARBA" id="ARBA00023136"/>
    </source>
</evidence>
<proteinExistence type="inferred from homology"/>
<dbReference type="Proteomes" id="UP001059041">
    <property type="component" value="Linkage Group LG25"/>
</dbReference>
<evidence type="ECO:0000256" key="8">
    <source>
        <dbReference type="ARBA" id="ARBA00023303"/>
    </source>
</evidence>
<dbReference type="GO" id="GO:0005261">
    <property type="term" value="F:monoatomic cation channel activity"/>
    <property type="evidence" value="ECO:0007669"/>
    <property type="project" value="TreeGrafter"/>
</dbReference>
<accession>A0A9W7T5T5</accession>
<comment type="caution">
    <text evidence="10">The sequence shown here is derived from an EMBL/GenBank/DDBJ whole genome shotgun (WGS) entry which is preliminary data.</text>
</comment>
<dbReference type="GO" id="GO:0005886">
    <property type="term" value="C:plasma membrane"/>
    <property type="evidence" value="ECO:0007669"/>
    <property type="project" value="TreeGrafter"/>
</dbReference>
<feature type="transmembrane region" description="Helical" evidence="9">
    <location>
        <begin position="113"/>
        <end position="130"/>
    </location>
</feature>
<evidence type="ECO:0000313" key="10">
    <source>
        <dbReference type="EMBL" id="KAI7791069.1"/>
    </source>
</evidence>
<dbReference type="PANTHER" id="PTHR32261">
    <property type="entry name" value="CALCIUM HOMEOSTASIS MODULATOR PROTEIN"/>
    <property type="match status" value="1"/>
</dbReference>
<organism evidence="10 11">
    <name type="scientific">Triplophysa rosa</name>
    <name type="common">Cave loach</name>
    <dbReference type="NCBI Taxonomy" id="992332"/>
    <lineage>
        <taxon>Eukaryota</taxon>
        <taxon>Metazoa</taxon>
        <taxon>Chordata</taxon>
        <taxon>Craniata</taxon>
        <taxon>Vertebrata</taxon>
        <taxon>Euteleostomi</taxon>
        <taxon>Actinopterygii</taxon>
        <taxon>Neopterygii</taxon>
        <taxon>Teleostei</taxon>
        <taxon>Ostariophysi</taxon>
        <taxon>Cypriniformes</taxon>
        <taxon>Nemacheilidae</taxon>
        <taxon>Triplophysa</taxon>
    </lineage>
</organism>
<evidence type="ECO:0000256" key="3">
    <source>
        <dbReference type="ARBA" id="ARBA00022448"/>
    </source>
</evidence>
<keyword evidence="6" id="KW-0406">Ion transport</keyword>
<dbReference type="EMBL" id="JAFHDT010000025">
    <property type="protein sequence ID" value="KAI7791069.1"/>
    <property type="molecule type" value="Genomic_DNA"/>
</dbReference>
<keyword evidence="11" id="KW-1185">Reference proteome</keyword>
<evidence type="ECO:0000256" key="6">
    <source>
        <dbReference type="ARBA" id="ARBA00023065"/>
    </source>
</evidence>
<dbReference type="AlphaFoldDB" id="A0A9W7T5T5"/>
<protein>
    <submittedName>
        <fullName evidence="10">Uncharacterized protein</fullName>
    </submittedName>
</protein>
<keyword evidence="4 9" id="KW-0812">Transmembrane</keyword>
<evidence type="ECO:0000256" key="4">
    <source>
        <dbReference type="ARBA" id="ARBA00022692"/>
    </source>
</evidence>
<feature type="transmembrane region" description="Helical" evidence="9">
    <location>
        <begin position="183"/>
        <end position="205"/>
    </location>
</feature>
<dbReference type="InterPro" id="IPR029569">
    <property type="entry name" value="CALHM"/>
</dbReference>
<evidence type="ECO:0000256" key="1">
    <source>
        <dbReference type="ARBA" id="ARBA00004141"/>
    </source>
</evidence>
<gene>
    <name evidence="10" type="ORF">IRJ41_008709</name>
</gene>
<name>A0A9W7T5T5_TRIRA</name>
<evidence type="ECO:0000256" key="2">
    <source>
        <dbReference type="ARBA" id="ARBA00008497"/>
    </source>
</evidence>